<dbReference type="CDD" id="cd03293">
    <property type="entry name" value="ABC_NrtD_SsuB_transporters"/>
    <property type="match status" value="1"/>
</dbReference>
<dbReference type="EMBL" id="VTOZ01000006">
    <property type="protein sequence ID" value="TYZ29760.1"/>
    <property type="molecule type" value="Genomic_DNA"/>
</dbReference>
<accession>A0A5D6WPK4</accession>
<evidence type="ECO:0000256" key="1">
    <source>
        <dbReference type="ARBA" id="ARBA00022448"/>
    </source>
</evidence>
<dbReference type="EC" id="7.6.2.9" evidence="4"/>
<keyword evidence="2" id="KW-0547">Nucleotide-binding</keyword>
<organism evidence="6 7">
    <name type="scientific">Selenomonas caprae</name>
    <dbReference type="NCBI Taxonomy" id="2606905"/>
    <lineage>
        <taxon>Bacteria</taxon>
        <taxon>Bacillati</taxon>
        <taxon>Bacillota</taxon>
        <taxon>Negativicutes</taxon>
        <taxon>Selenomonadales</taxon>
        <taxon>Selenomonadaceae</taxon>
        <taxon>Selenomonas</taxon>
    </lineage>
</organism>
<reference evidence="6 7" key="1">
    <citation type="submission" date="2019-08" db="EMBL/GenBank/DDBJ databases">
        <title>Selenomonas sp. mPRGC5 and Selenomonas sp. mPRGC8 isolated from ruminal fluid of dairy goat (Capra hircus).</title>
        <authorList>
            <person name="Poothong S."/>
            <person name="Nuengjamnong C."/>
            <person name="Tanasupawat S."/>
        </authorList>
    </citation>
    <scope>NUCLEOTIDE SEQUENCE [LARGE SCALE GENOMIC DNA]</scope>
    <source>
        <strain evidence="7">mPRGC8</strain>
    </source>
</reference>
<sequence>MSIDITNVTRTYHLPDKNVHAIRHVDLHIASHEFVCLLGPSGCGKSTLLKILSGLERPDEGTLEIDGTKVNGPGRERAVVFQDYALLPWRTVRENVAFPLELAHVSRKDREEKAQEYLKLVHLEKFADAYIHQLSGGMRQRVAIARALVQQPDILLMDEPFGALDAFTRMELQSELVKIWQAKRPTIVFVTHDIDEAIFLGDKVVIMTPNPGKVHSIVEIPVGKPRHRTGPDFNFYRDKVYKEFSLVNEYAVEYYI</sequence>
<evidence type="ECO:0000259" key="5">
    <source>
        <dbReference type="PROSITE" id="PS50893"/>
    </source>
</evidence>
<dbReference type="GO" id="GO:0005524">
    <property type="term" value="F:ATP binding"/>
    <property type="evidence" value="ECO:0007669"/>
    <property type="project" value="UniProtKB-KW"/>
</dbReference>
<dbReference type="Gene3D" id="3.40.50.300">
    <property type="entry name" value="P-loop containing nucleotide triphosphate hydrolases"/>
    <property type="match status" value="1"/>
</dbReference>
<name>A0A5D6WPK4_9FIRM</name>
<protein>
    <recommendedName>
        <fullName evidence="4">ABC-type quaternary amine transporter</fullName>
        <ecNumber evidence="4">7.6.2.9</ecNumber>
    </recommendedName>
</protein>
<dbReference type="FunFam" id="3.40.50.300:FF:000425">
    <property type="entry name" value="Probable ABC transporter, ATP-binding subunit"/>
    <property type="match status" value="1"/>
</dbReference>
<dbReference type="PANTHER" id="PTHR42788:SF13">
    <property type="entry name" value="ALIPHATIC SULFONATES IMPORT ATP-BINDING PROTEIN SSUB"/>
    <property type="match status" value="1"/>
</dbReference>
<dbReference type="GO" id="GO:0016887">
    <property type="term" value="F:ATP hydrolysis activity"/>
    <property type="evidence" value="ECO:0007669"/>
    <property type="project" value="InterPro"/>
</dbReference>
<dbReference type="SUPFAM" id="SSF52540">
    <property type="entry name" value="P-loop containing nucleoside triphosphate hydrolases"/>
    <property type="match status" value="1"/>
</dbReference>
<dbReference type="PROSITE" id="PS50893">
    <property type="entry name" value="ABC_TRANSPORTER_2"/>
    <property type="match status" value="1"/>
</dbReference>
<gene>
    <name evidence="6" type="ORF">FZ041_04000</name>
</gene>
<dbReference type="RefSeq" id="WP_149188607.1">
    <property type="nucleotide sequence ID" value="NZ_VTOZ01000006.1"/>
</dbReference>
<dbReference type="SMART" id="SM00382">
    <property type="entry name" value="AAA"/>
    <property type="match status" value="1"/>
</dbReference>
<dbReference type="AlphaFoldDB" id="A0A5D6WPK4"/>
<dbReference type="PANTHER" id="PTHR42788">
    <property type="entry name" value="TAURINE IMPORT ATP-BINDING PROTEIN-RELATED"/>
    <property type="match status" value="1"/>
</dbReference>
<dbReference type="InterPro" id="IPR050166">
    <property type="entry name" value="ABC_transporter_ATP-bind"/>
</dbReference>
<evidence type="ECO:0000313" key="7">
    <source>
        <dbReference type="Proteomes" id="UP000322783"/>
    </source>
</evidence>
<evidence type="ECO:0000313" key="6">
    <source>
        <dbReference type="EMBL" id="TYZ29760.1"/>
    </source>
</evidence>
<keyword evidence="1" id="KW-0813">Transport</keyword>
<keyword evidence="3 6" id="KW-0067">ATP-binding</keyword>
<dbReference type="InterPro" id="IPR017871">
    <property type="entry name" value="ABC_transporter-like_CS"/>
</dbReference>
<keyword evidence="7" id="KW-1185">Reference proteome</keyword>
<evidence type="ECO:0000256" key="4">
    <source>
        <dbReference type="ARBA" id="ARBA00066388"/>
    </source>
</evidence>
<dbReference type="GO" id="GO:0015418">
    <property type="term" value="F:ABC-type quaternary ammonium compound transporting activity"/>
    <property type="evidence" value="ECO:0007669"/>
    <property type="project" value="UniProtKB-EC"/>
</dbReference>
<dbReference type="InterPro" id="IPR027417">
    <property type="entry name" value="P-loop_NTPase"/>
</dbReference>
<dbReference type="InterPro" id="IPR003593">
    <property type="entry name" value="AAA+_ATPase"/>
</dbReference>
<dbReference type="Pfam" id="PF00005">
    <property type="entry name" value="ABC_tran"/>
    <property type="match status" value="1"/>
</dbReference>
<comment type="caution">
    <text evidence="6">The sequence shown here is derived from an EMBL/GenBank/DDBJ whole genome shotgun (WGS) entry which is preliminary data.</text>
</comment>
<feature type="domain" description="ABC transporter" evidence="5">
    <location>
        <begin position="3"/>
        <end position="234"/>
    </location>
</feature>
<dbReference type="PROSITE" id="PS00211">
    <property type="entry name" value="ABC_TRANSPORTER_1"/>
    <property type="match status" value="1"/>
</dbReference>
<dbReference type="InterPro" id="IPR003439">
    <property type="entry name" value="ABC_transporter-like_ATP-bd"/>
</dbReference>
<dbReference type="Proteomes" id="UP000322783">
    <property type="component" value="Unassembled WGS sequence"/>
</dbReference>
<evidence type="ECO:0000256" key="3">
    <source>
        <dbReference type="ARBA" id="ARBA00022840"/>
    </source>
</evidence>
<proteinExistence type="predicted"/>
<evidence type="ECO:0000256" key="2">
    <source>
        <dbReference type="ARBA" id="ARBA00022741"/>
    </source>
</evidence>